<keyword evidence="1" id="KW-0812">Transmembrane</keyword>
<geneLocation type="plasmid" evidence="3">
    <name>pmppm01 dna</name>
</geneLocation>
<reference evidence="2 3" key="1">
    <citation type="journal article" date="2016" name="Genome Announc.">
        <title>Complete Genome Sequence of Methylobacterium populi P-1M, Isolated from Pink-Pigmented Household Biofilm.</title>
        <authorList>
            <person name="Morohoshi T."/>
            <person name="Ikeda T."/>
        </authorList>
    </citation>
    <scope>NUCLEOTIDE SEQUENCE [LARGE SCALE GENOMIC DNA]</scope>
    <source>
        <strain evidence="2 3">P-1M</strain>
        <plasmid evidence="3">Plasmid pmppm01 dna</plasmid>
    </source>
</reference>
<dbReference type="Proteomes" id="UP000218288">
    <property type="component" value="Plasmid pMPPM01"/>
</dbReference>
<dbReference type="PIRSF" id="PIRSF033239">
    <property type="entry name" value="ExoD"/>
    <property type="match status" value="1"/>
</dbReference>
<dbReference type="PANTHER" id="PTHR41795">
    <property type="entry name" value="EXOPOLYSACCHARIDE SYNTHESIS PROTEIN"/>
    <property type="match status" value="1"/>
</dbReference>
<dbReference type="RefSeq" id="WP_157914318.1">
    <property type="nucleotide sequence ID" value="NZ_AP014810.1"/>
</dbReference>
<organism evidence="2 3">
    <name type="scientific">Methylorubrum populi</name>
    <dbReference type="NCBI Taxonomy" id="223967"/>
    <lineage>
        <taxon>Bacteria</taxon>
        <taxon>Pseudomonadati</taxon>
        <taxon>Pseudomonadota</taxon>
        <taxon>Alphaproteobacteria</taxon>
        <taxon>Hyphomicrobiales</taxon>
        <taxon>Methylobacteriaceae</taxon>
        <taxon>Methylorubrum</taxon>
    </lineage>
</organism>
<feature type="transmembrane region" description="Helical" evidence="1">
    <location>
        <begin position="141"/>
        <end position="158"/>
    </location>
</feature>
<evidence type="ECO:0000313" key="3">
    <source>
        <dbReference type="Proteomes" id="UP000218288"/>
    </source>
</evidence>
<keyword evidence="1" id="KW-1133">Transmembrane helix</keyword>
<dbReference type="PANTHER" id="PTHR41795:SF1">
    <property type="entry name" value="EXOPOLYSACCHARIDE SYNTHESIS PROTEIN"/>
    <property type="match status" value="1"/>
</dbReference>
<feature type="transmembrane region" description="Helical" evidence="1">
    <location>
        <begin position="187"/>
        <end position="211"/>
    </location>
</feature>
<sequence length="220" mass="23207">MTLTNPVVLTTTKRTPIRGRGAITRRVMAVAGLLRQERVTVGELFDRLGPEGLGLALLLLTLPTLIPVPGPIGITFGALIALVAIQVMIGAGALWLPQVLRSRTLPSAILRGVIARALPWLARAEHWLHERRLASLTGRRARAVVALLLLPLAVAIILPIPFGNVGPALALIAFSLGFMARDGAAILLAVILGLAALAWTGFLFMAGAALLEWGAALVGW</sequence>
<evidence type="ECO:0008006" key="4">
    <source>
        <dbReference type="Google" id="ProtNLM"/>
    </source>
</evidence>
<evidence type="ECO:0000313" key="2">
    <source>
        <dbReference type="EMBL" id="BAU94053.1"/>
    </source>
</evidence>
<dbReference type="EMBL" id="AP014810">
    <property type="protein sequence ID" value="BAU94053.1"/>
    <property type="molecule type" value="Genomic_DNA"/>
</dbReference>
<keyword evidence="1" id="KW-0472">Membrane</keyword>
<name>A0A160PMP0_9HYPH</name>
<accession>A0A160PMP0</accession>
<feature type="transmembrane region" description="Helical" evidence="1">
    <location>
        <begin position="72"/>
        <end position="96"/>
    </location>
</feature>
<gene>
    <name evidence="2" type="ORF">MPPM_5448</name>
</gene>
<dbReference type="OrthoDB" id="8550083at2"/>
<dbReference type="Pfam" id="PF06055">
    <property type="entry name" value="ExoD"/>
    <property type="match status" value="1"/>
</dbReference>
<dbReference type="AlphaFoldDB" id="A0A160PMP0"/>
<keyword evidence="2" id="KW-0614">Plasmid</keyword>
<evidence type="ECO:0000256" key="1">
    <source>
        <dbReference type="SAM" id="Phobius"/>
    </source>
</evidence>
<proteinExistence type="predicted"/>
<dbReference type="InterPro" id="IPR010331">
    <property type="entry name" value="ExoD"/>
</dbReference>
<protein>
    <recommendedName>
        <fullName evidence="4">Exopolysaccharide biosynthesis protein</fullName>
    </recommendedName>
</protein>